<evidence type="ECO:0000313" key="3">
    <source>
        <dbReference type="Proteomes" id="UP000298663"/>
    </source>
</evidence>
<name>A0A4U8UJC9_STECR</name>
<gene>
    <name evidence="2" type="ORF">L596_000866</name>
</gene>
<dbReference type="EMBL" id="AZBU02000001">
    <property type="protein sequence ID" value="TMS33090.1"/>
    <property type="molecule type" value="Genomic_DNA"/>
</dbReference>
<dbReference type="Proteomes" id="UP000298663">
    <property type="component" value="Unassembled WGS sequence"/>
</dbReference>
<proteinExistence type="predicted"/>
<evidence type="ECO:0000256" key="1">
    <source>
        <dbReference type="SAM" id="MobiDB-lite"/>
    </source>
</evidence>
<evidence type="ECO:0000313" key="2">
    <source>
        <dbReference type="EMBL" id="TMS33090.1"/>
    </source>
</evidence>
<accession>A0A4U8UJC9</accession>
<protein>
    <submittedName>
        <fullName evidence="2">Uncharacterized protein</fullName>
    </submittedName>
</protein>
<keyword evidence="3" id="KW-1185">Reference proteome</keyword>
<sequence>MRSAPHLNDAQNEHGKDREDPRQGGIKLLNVSVSQYVDLGKASVFESLSTIQMWNVLLKEQAKFQISNQIQAAVDTAYAIQVDTAQAERSFSISNPIKASSKLHADDDCHVDRISSLDTIQMEARNRAISWTTRSVGFEEVTCARCLSHS</sequence>
<feature type="compositionally biased region" description="Basic and acidic residues" evidence="1">
    <location>
        <begin position="11"/>
        <end position="22"/>
    </location>
</feature>
<organism evidence="2 3">
    <name type="scientific">Steinernema carpocapsae</name>
    <name type="common">Entomopathogenic nematode</name>
    <dbReference type="NCBI Taxonomy" id="34508"/>
    <lineage>
        <taxon>Eukaryota</taxon>
        <taxon>Metazoa</taxon>
        <taxon>Ecdysozoa</taxon>
        <taxon>Nematoda</taxon>
        <taxon>Chromadorea</taxon>
        <taxon>Rhabditida</taxon>
        <taxon>Tylenchina</taxon>
        <taxon>Panagrolaimomorpha</taxon>
        <taxon>Strongyloidoidea</taxon>
        <taxon>Steinernematidae</taxon>
        <taxon>Steinernema</taxon>
    </lineage>
</organism>
<reference evidence="2 3" key="2">
    <citation type="journal article" date="2019" name="G3 (Bethesda)">
        <title>Hybrid Assembly of the Genome of the Entomopathogenic Nematode Steinernema carpocapsae Identifies the X-Chromosome.</title>
        <authorList>
            <person name="Serra L."/>
            <person name="Macchietto M."/>
            <person name="Macias-Munoz A."/>
            <person name="McGill C.J."/>
            <person name="Rodriguez I.M."/>
            <person name="Rodriguez B."/>
            <person name="Murad R."/>
            <person name="Mortazavi A."/>
        </authorList>
    </citation>
    <scope>NUCLEOTIDE SEQUENCE [LARGE SCALE GENOMIC DNA]</scope>
    <source>
        <strain evidence="2 3">ALL</strain>
    </source>
</reference>
<dbReference type="AlphaFoldDB" id="A0A4U8UJC9"/>
<comment type="caution">
    <text evidence="2">The sequence shown here is derived from an EMBL/GenBank/DDBJ whole genome shotgun (WGS) entry which is preliminary data.</text>
</comment>
<feature type="region of interest" description="Disordered" evidence="1">
    <location>
        <begin position="1"/>
        <end position="24"/>
    </location>
</feature>
<reference evidence="2 3" key="1">
    <citation type="journal article" date="2015" name="Genome Biol.">
        <title>Comparative genomics of Steinernema reveals deeply conserved gene regulatory networks.</title>
        <authorList>
            <person name="Dillman A.R."/>
            <person name="Macchietto M."/>
            <person name="Porter C.F."/>
            <person name="Rogers A."/>
            <person name="Williams B."/>
            <person name="Antoshechkin I."/>
            <person name="Lee M.M."/>
            <person name="Goodwin Z."/>
            <person name="Lu X."/>
            <person name="Lewis E.E."/>
            <person name="Goodrich-Blair H."/>
            <person name="Stock S.P."/>
            <person name="Adams B.J."/>
            <person name="Sternberg P.W."/>
            <person name="Mortazavi A."/>
        </authorList>
    </citation>
    <scope>NUCLEOTIDE SEQUENCE [LARGE SCALE GENOMIC DNA]</scope>
    <source>
        <strain evidence="2 3">ALL</strain>
    </source>
</reference>